<evidence type="ECO:0000313" key="4">
    <source>
        <dbReference type="EMBL" id="MFD2213884.1"/>
    </source>
</evidence>
<reference evidence="5" key="1">
    <citation type="journal article" date="2019" name="Int. J. Syst. Evol. Microbiol.">
        <title>The Global Catalogue of Microorganisms (GCM) 10K type strain sequencing project: providing services to taxonomists for standard genome sequencing and annotation.</title>
        <authorList>
            <consortium name="The Broad Institute Genomics Platform"/>
            <consortium name="The Broad Institute Genome Sequencing Center for Infectious Disease"/>
            <person name="Wu L."/>
            <person name="Ma J."/>
        </authorList>
    </citation>
    <scope>NUCLEOTIDE SEQUENCE [LARGE SCALE GENOMIC DNA]</scope>
    <source>
        <strain evidence="5">CGMCC 1.15474</strain>
    </source>
</reference>
<dbReference type="CDD" id="cd02440">
    <property type="entry name" value="AdoMet_MTases"/>
    <property type="match status" value="1"/>
</dbReference>
<keyword evidence="5" id="KW-1185">Reference proteome</keyword>
<dbReference type="Pfam" id="PF13649">
    <property type="entry name" value="Methyltransf_25"/>
    <property type="match status" value="1"/>
</dbReference>
<dbReference type="InterPro" id="IPR029063">
    <property type="entry name" value="SAM-dependent_MTases_sf"/>
</dbReference>
<accession>A0ABW5BW70</accession>
<dbReference type="InterPro" id="IPR041698">
    <property type="entry name" value="Methyltransf_25"/>
</dbReference>
<keyword evidence="2" id="KW-0808">Transferase</keyword>
<keyword evidence="1 4" id="KW-0489">Methyltransferase</keyword>
<dbReference type="PANTHER" id="PTHR43861">
    <property type="entry name" value="TRANS-ACONITATE 2-METHYLTRANSFERASE-RELATED"/>
    <property type="match status" value="1"/>
</dbReference>
<dbReference type="SUPFAM" id="SSF53335">
    <property type="entry name" value="S-adenosyl-L-methionine-dependent methyltransferases"/>
    <property type="match status" value="1"/>
</dbReference>
<evidence type="ECO:0000313" key="5">
    <source>
        <dbReference type="Proteomes" id="UP001597318"/>
    </source>
</evidence>
<comment type="caution">
    <text evidence="4">The sequence shown here is derived from an EMBL/GenBank/DDBJ whole genome shotgun (WGS) entry which is preliminary data.</text>
</comment>
<evidence type="ECO:0000256" key="1">
    <source>
        <dbReference type="ARBA" id="ARBA00022603"/>
    </source>
</evidence>
<protein>
    <submittedName>
        <fullName evidence="4">Class I SAM-dependent DNA methyltransferase</fullName>
    </submittedName>
</protein>
<evidence type="ECO:0000259" key="3">
    <source>
        <dbReference type="Pfam" id="PF13649"/>
    </source>
</evidence>
<name>A0ABW5BW70_9BACI</name>
<feature type="domain" description="Methyltransferase" evidence="3">
    <location>
        <begin position="41"/>
        <end position="136"/>
    </location>
</feature>
<dbReference type="GO" id="GO:0008168">
    <property type="term" value="F:methyltransferase activity"/>
    <property type="evidence" value="ECO:0007669"/>
    <property type="project" value="UniProtKB-KW"/>
</dbReference>
<dbReference type="Proteomes" id="UP001597318">
    <property type="component" value="Unassembled WGS sequence"/>
</dbReference>
<dbReference type="PANTHER" id="PTHR43861:SF1">
    <property type="entry name" value="TRANS-ACONITATE 2-METHYLTRANSFERASE"/>
    <property type="match status" value="1"/>
</dbReference>
<dbReference type="EMBL" id="JBHUIK010000002">
    <property type="protein sequence ID" value="MFD2213884.1"/>
    <property type="molecule type" value="Genomic_DNA"/>
</dbReference>
<sequence length="247" mass="28642">MIYKGFAYIYDHLMKDAPYDQWVEFIQDSIARYHKGATTLLDVACGTGEIAVSLAKNNLEVTGVDLSEDMLTVAQSKAERNKVNVLFLKQDMRELNGTPELFDVVTICCDSLNYLETKEDVKATFHSVFEQLKDGGLFIFDVHSIHKIHHVFANHTFADQDEEVSFIWNSFLGDEEHSIEHDMTFFVKREQLYERYDEVHYQRTYSIEEYTSLLEAASFQVLNICSDFQVESQPHSSAERIFFICQK</sequence>
<dbReference type="GO" id="GO:0032259">
    <property type="term" value="P:methylation"/>
    <property type="evidence" value="ECO:0007669"/>
    <property type="project" value="UniProtKB-KW"/>
</dbReference>
<organism evidence="4 5">
    <name type="scientific">Metabacillus endolithicus</name>
    <dbReference type="NCBI Taxonomy" id="1535204"/>
    <lineage>
        <taxon>Bacteria</taxon>
        <taxon>Bacillati</taxon>
        <taxon>Bacillota</taxon>
        <taxon>Bacilli</taxon>
        <taxon>Bacillales</taxon>
        <taxon>Bacillaceae</taxon>
        <taxon>Metabacillus</taxon>
    </lineage>
</organism>
<proteinExistence type="predicted"/>
<dbReference type="Gene3D" id="3.40.50.150">
    <property type="entry name" value="Vaccinia Virus protein VP39"/>
    <property type="match status" value="1"/>
</dbReference>
<gene>
    <name evidence="4" type="ORF">ACFSKK_09355</name>
</gene>
<evidence type="ECO:0000256" key="2">
    <source>
        <dbReference type="ARBA" id="ARBA00022679"/>
    </source>
</evidence>
<dbReference type="Gene3D" id="2.20.25.110">
    <property type="entry name" value="S-adenosyl-L-methionine-dependent methyltransferases"/>
    <property type="match status" value="1"/>
</dbReference>
<dbReference type="RefSeq" id="WP_247344662.1">
    <property type="nucleotide sequence ID" value="NZ_CP095550.1"/>
</dbReference>